<evidence type="ECO:0000313" key="3">
    <source>
        <dbReference type="Proteomes" id="UP000515860"/>
    </source>
</evidence>
<dbReference type="EMBL" id="CP060635">
    <property type="protein sequence ID" value="QNM09084.1"/>
    <property type="molecule type" value="Genomic_DNA"/>
</dbReference>
<keyword evidence="1" id="KW-0472">Membrane</keyword>
<dbReference type="RefSeq" id="WP_118642460.1">
    <property type="nucleotide sequence ID" value="NZ_CP060635.1"/>
</dbReference>
<dbReference type="InterPro" id="IPR014975">
    <property type="entry name" value="DUF1836"/>
</dbReference>
<keyword evidence="1" id="KW-1133">Transmembrane helix</keyword>
<dbReference type="PANTHER" id="PTHR40056:SF1">
    <property type="entry name" value="DUF1836 DOMAIN-CONTAINING PROTEIN"/>
    <property type="match status" value="1"/>
</dbReference>
<feature type="transmembrane region" description="Helical" evidence="1">
    <location>
        <begin position="84"/>
        <end position="106"/>
    </location>
</feature>
<proteinExistence type="predicted"/>
<organism evidence="2 3">
    <name type="scientific">Wansuia hejianensis</name>
    <dbReference type="NCBI Taxonomy" id="2763667"/>
    <lineage>
        <taxon>Bacteria</taxon>
        <taxon>Bacillati</taxon>
        <taxon>Bacillota</taxon>
        <taxon>Clostridia</taxon>
        <taxon>Lachnospirales</taxon>
        <taxon>Lachnospiraceae</taxon>
        <taxon>Wansuia</taxon>
    </lineage>
</organism>
<evidence type="ECO:0000256" key="1">
    <source>
        <dbReference type="SAM" id="Phobius"/>
    </source>
</evidence>
<dbReference type="PANTHER" id="PTHR40056">
    <property type="entry name" value="HYPOTHETICAL CYTOSOLIC PROTEIN"/>
    <property type="match status" value="1"/>
</dbReference>
<accession>A0A7G9GE52</accession>
<sequence>MKIDTKEMLHDILREIAALDYIKPDSIPNIDLYMDQVTTFMDEHLANSRRHSEDKILTKTMINNYAKNHLLPSPQKKKYSKEHMLLLIFIYYFKGILSISDIHTLLGPLTDQFFSQEEGLTLKDIYNEVFGLERTQMEHLMQDIVQKFELSQTTFQDAPGDKQEELQFFSFICLLSFDVYMKKQMIERMLDRIQGPEKPSSDDIQA</sequence>
<gene>
    <name evidence="2" type="ORF">H9Q79_01955</name>
</gene>
<evidence type="ECO:0000313" key="2">
    <source>
        <dbReference type="EMBL" id="QNM09084.1"/>
    </source>
</evidence>
<dbReference type="Pfam" id="PF08876">
    <property type="entry name" value="DUF1836"/>
    <property type="match status" value="1"/>
</dbReference>
<dbReference type="KEGG" id="whj:H9Q79_01955"/>
<reference evidence="2 3" key="1">
    <citation type="submission" date="2020-08" db="EMBL/GenBank/DDBJ databases">
        <authorList>
            <person name="Liu C."/>
            <person name="Sun Q."/>
        </authorList>
    </citation>
    <scope>NUCLEOTIDE SEQUENCE [LARGE SCALE GENOMIC DNA]</scope>
    <source>
        <strain evidence="2 3">NSJ-29</strain>
    </source>
</reference>
<name>A0A7G9GE52_9FIRM</name>
<dbReference type="AlphaFoldDB" id="A0A7G9GE52"/>
<keyword evidence="1" id="KW-0812">Transmembrane</keyword>
<keyword evidence="3" id="KW-1185">Reference proteome</keyword>
<protein>
    <submittedName>
        <fullName evidence="2">DUF1836 domain-containing protein</fullName>
    </submittedName>
</protein>
<dbReference type="Proteomes" id="UP000515860">
    <property type="component" value="Chromosome"/>
</dbReference>